<comment type="caution">
    <text evidence="2">The sequence shown here is derived from an EMBL/GenBank/DDBJ whole genome shotgun (WGS) entry which is preliminary data.</text>
</comment>
<evidence type="ECO:0000313" key="2">
    <source>
        <dbReference type="EMBL" id="CAH3109310.1"/>
    </source>
</evidence>
<feature type="compositionally biased region" description="Polar residues" evidence="1">
    <location>
        <begin position="170"/>
        <end position="192"/>
    </location>
</feature>
<dbReference type="Proteomes" id="UP001159405">
    <property type="component" value="Unassembled WGS sequence"/>
</dbReference>
<feature type="compositionally biased region" description="Acidic residues" evidence="1">
    <location>
        <begin position="67"/>
        <end position="76"/>
    </location>
</feature>
<feature type="region of interest" description="Disordered" evidence="1">
    <location>
        <begin position="54"/>
        <end position="76"/>
    </location>
</feature>
<proteinExistence type="predicted"/>
<feature type="compositionally biased region" description="Basic and acidic residues" evidence="1">
    <location>
        <begin position="54"/>
        <end position="66"/>
    </location>
</feature>
<feature type="compositionally biased region" description="Low complexity" evidence="1">
    <location>
        <begin position="153"/>
        <end position="169"/>
    </location>
</feature>
<dbReference type="EMBL" id="CALNXK010000021">
    <property type="protein sequence ID" value="CAH3109310.1"/>
    <property type="molecule type" value="Genomic_DNA"/>
</dbReference>
<reference evidence="2 3" key="1">
    <citation type="submission" date="2022-05" db="EMBL/GenBank/DDBJ databases">
        <authorList>
            <consortium name="Genoscope - CEA"/>
            <person name="William W."/>
        </authorList>
    </citation>
    <scope>NUCLEOTIDE SEQUENCE [LARGE SCALE GENOMIC DNA]</scope>
</reference>
<name>A0ABN8NHB6_9CNID</name>
<organism evidence="2 3">
    <name type="scientific">Porites lobata</name>
    <dbReference type="NCBI Taxonomy" id="104759"/>
    <lineage>
        <taxon>Eukaryota</taxon>
        <taxon>Metazoa</taxon>
        <taxon>Cnidaria</taxon>
        <taxon>Anthozoa</taxon>
        <taxon>Hexacorallia</taxon>
        <taxon>Scleractinia</taxon>
        <taxon>Fungiina</taxon>
        <taxon>Poritidae</taxon>
        <taxon>Porites</taxon>
    </lineage>
</organism>
<sequence length="192" mass="21782">MAAKNDCFRGEVTLKSRRVAKYEYIKENEPEESVHEVTCEEDFIDVDTATWTNKESELPDLDHLGSDEETANEDEEREFYDLQDLDKMRGEDDIDDVLEKLKFEDALKEICHNQEKLLPNQTKIQQSLSAINELLNKRLQKRQEALQIAAFSSVSTRPSPRSSMTPVSVDSTPTIVSCTSTPVISPPSSQSI</sequence>
<evidence type="ECO:0000313" key="3">
    <source>
        <dbReference type="Proteomes" id="UP001159405"/>
    </source>
</evidence>
<feature type="region of interest" description="Disordered" evidence="1">
    <location>
        <begin position="153"/>
        <end position="192"/>
    </location>
</feature>
<protein>
    <submittedName>
        <fullName evidence="2">Uncharacterized protein</fullName>
    </submittedName>
</protein>
<accession>A0ABN8NHB6</accession>
<keyword evidence="3" id="KW-1185">Reference proteome</keyword>
<evidence type="ECO:0000256" key="1">
    <source>
        <dbReference type="SAM" id="MobiDB-lite"/>
    </source>
</evidence>
<gene>
    <name evidence="2" type="ORF">PLOB_00017685</name>
</gene>